<keyword evidence="2" id="KW-0430">Lectin</keyword>
<gene>
    <name evidence="5" type="ORF">RIF29_03799</name>
</gene>
<dbReference type="SMART" id="SM00915">
    <property type="entry name" value="Jacalin"/>
    <property type="match status" value="3"/>
</dbReference>
<evidence type="ECO:0000259" key="4">
    <source>
        <dbReference type="PROSITE" id="PS51752"/>
    </source>
</evidence>
<comment type="caution">
    <text evidence="5">The sequence shown here is derived from an EMBL/GenBank/DDBJ whole genome shotgun (WGS) entry which is preliminary data.</text>
</comment>
<evidence type="ECO:0000313" key="5">
    <source>
        <dbReference type="EMBL" id="KAK7289831.1"/>
    </source>
</evidence>
<sequence length="603" mass="66841">MMFGFQSFEEYEKKPMSFGPWGGNGGYCWDDGVYSTVRQLVIVHGECIDSIQIEYDKEGDSIWSRKHGGSGGHKIDKIKLDYPNEFLTSIEGYYGSLSEWGITFVRSLSFESNKKTYGPFGVEHGTYFSLPMIRAKIVGFHGRYGWHLDAIGVYLKSSQQPNTSKTLNHSQSYITNTTENYGYSVIQGSVGQGYDIVVALRQKDDFSKPQPNNVSSKITSIKEVNDDDDNKKIVHMVKGPSRVEGVVTYGPWGGPGGYVFDDGHFTGIRQIKLSRNVGIVWIRVLYDLDGENVWGYKHGGTGGYKSEKVVFDFPYEVLTHLSGYYGPVMYMGPSVIKSLTFHTNKRVYGPFGEEYGTYFTTKLKEGKVVGIHGRKGLFLDAFGVHVMEAKGIVPVATPPSMAIILGEPSISEIDNAPWPTKFVPANLAPVEEVSSGVIKEPAPCGPGPWGGDGGRPWDDGVFSGIRQIYLTKAPEGICSIQIEYDRNKQFVWSVKHGGNGGDTTHRIKLDYPHEVLTCISGYYGSITMDEGPVIIKSLTFYSSRGKYGPFGEEIGRFFTSTTTEGKVVGLHGRSSMYLDAIGVHMQHWLGSQKTSRSSLFKLF</sequence>
<accession>A0AAN9J183</accession>
<dbReference type="Gene3D" id="2.100.10.30">
    <property type="entry name" value="Jacalin-like lectin domain"/>
    <property type="match status" value="3"/>
</dbReference>
<proteinExistence type="inferred from homology"/>
<feature type="domain" description="Jacalin-type lectin" evidence="4">
    <location>
        <begin position="15"/>
        <end position="157"/>
    </location>
</feature>
<evidence type="ECO:0000256" key="1">
    <source>
        <dbReference type="ARBA" id="ARBA00006568"/>
    </source>
</evidence>
<dbReference type="GO" id="GO:0005537">
    <property type="term" value="F:D-mannose binding"/>
    <property type="evidence" value="ECO:0007669"/>
    <property type="project" value="UniProtKB-ARBA"/>
</dbReference>
<dbReference type="FunFam" id="2.100.10.30:FF:000001">
    <property type="entry name" value="Jacalin-related lectin 33"/>
    <property type="match status" value="3"/>
</dbReference>
<dbReference type="InterPro" id="IPR036404">
    <property type="entry name" value="Jacalin-like_lectin_dom_sf"/>
</dbReference>
<dbReference type="AlphaFoldDB" id="A0AAN9J183"/>
<evidence type="ECO:0000256" key="2">
    <source>
        <dbReference type="ARBA" id="ARBA00022734"/>
    </source>
</evidence>
<dbReference type="InterPro" id="IPR001229">
    <property type="entry name" value="Jacalin-like_lectin_dom"/>
</dbReference>
<organism evidence="5 6">
    <name type="scientific">Crotalaria pallida</name>
    <name type="common">Smooth rattlebox</name>
    <name type="synonym">Crotalaria striata</name>
    <dbReference type="NCBI Taxonomy" id="3830"/>
    <lineage>
        <taxon>Eukaryota</taxon>
        <taxon>Viridiplantae</taxon>
        <taxon>Streptophyta</taxon>
        <taxon>Embryophyta</taxon>
        <taxon>Tracheophyta</taxon>
        <taxon>Spermatophyta</taxon>
        <taxon>Magnoliopsida</taxon>
        <taxon>eudicotyledons</taxon>
        <taxon>Gunneridae</taxon>
        <taxon>Pentapetalae</taxon>
        <taxon>rosids</taxon>
        <taxon>fabids</taxon>
        <taxon>Fabales</taxon>
        <taxon>Fabaceae</taxon>
        <taxon>Papilionoideae</taxon>
        <taxon>50 kb inversion clade</taxon>
        <taxon>genistoids sensu lato</taxon>
        <taxon>core genistoids</taxon>
        <taxon>Crotalarieae</taxon>
        <taxon>Crotalaria</taxon>
    </lineage>
</organism>
<dbReference type="Proteomes" id="UP001372338">
    <property type="component" value="Unassembled WGS sequence"/>
</dbReference>
<dbReference type="InterPro" id="IPR033734">
    <property type="entry name" value="Jacalin-like_lectin_dom_plant"/>
</dbReference>
<comment type="similarity">
    <text evidence="1">Belongs to the jacalin lectin family.</text>
</comment>
<evidence type="ECO:0000313" key="6">
    <source>
        <dbReference type="Proteomes" id="UP001372338"/>
    </source>
</evidence>
<feature type="domain" description="Jacalin-type lectin" evidence="4">
    <location>
        <begin position="246"/>
        <end position="388"/>
    </location>
</feature>
<dbReference type="EMBL" id="JAYWIO010000001">
    <property type="protein sequence ID" value="KAK7289831.1"/>
    <property type="molecule type" value="Genomic_DNA"/>
</dbReference>
<dbReference type="Pfam" id="PF01419">
    <property type="entry name" value="Jacalin"/>
    <property type="match status" value="3"/>
</dbReference>
<dbReference type="CDD" id="cd09612">
    <property type="entry name" value="Jacalin"/>
    <property type="match status" value="3"/>
</dbReference>
<keyword evidence="6" id="KW-1185">Reference proteome</keyword>
<dbReference type="PANTHER" id="PTHR47293:SF68">
    <property type="entry name" value="JACALIN-RELATED LECTIN 3"/>
    <property type="match status" value="1"/>
</dbReference>
<dbReference type="PROSITE" id="PS51752">
    <property type="entry name" value="JACALIN_LECTIN"/>
    <property type="match status" value="3"/>
</dbReference>
<name>A0AAN9J183_CROPI</name>
<evidence type="ECO:0000256" key="3">
    <source>
        <dbReference type="ARBA" id="ARBA00074236"/>
    </source>
</evidence>
<reference evidence="5 6" key="1">
    <citation type="submission" date="2024-01" db="EMBL/GenBank/DDBJ databases">
        <title>The genomes of 5 underutilized Papilionoideae crops provide insights into root nodulation and disease resistanc.</title>
        <authorList>
            <person name="Yuan L."/>
        </authorList>
    </citation>
    <scope>NUCLEOTIDE SEQUENCE [LARGE SCALE GENOMIC DNA]</scope>
    <source>
        <strain evidence="5">ZHUSHIDOU_FW_LH</strain>
        <tissue evidence="5">Leaf</tissue>
    </source>
</reference>
<dbReference type="GO" id="GO:0005536">
    <property type="term" value="F:D-glucose binding"/>
    <property type="evidence" value="ECO:0007669"/>
    <property type="project" value="UniProtKB-ARBA"/>
</dbReference>
<feature type="domain" description="Jacalin-type lectin" evidence="4">
    <location>
        <begin position="443"/>
        <end position="587"/>
    </location>
</feature>
<protein>
    <recommendedName>
        <fullName evidence="3">Mannose/glucose-specific lectin</fullName>
    </recommendedName>
</protein>
<dbReference type="PANTHER" id="PTHR47293">
    <property type="entry name" value="JACALIN-RELATED LECTIN 3"/>
    <property type="match status" value="1"/>
</dbReference>
<dbReference type="SUPFAM" id="SSF51101">
    <property type="entry name" value="Mannose-binding lectins"/>
    <property type="match status" value="3"/>
</dbReference>